<comment type="catalytic activity">
    <reaction evidence="6 7">
        <text>L-serine + acetyl-CoA = O-acetyl-L-serine + CoA</text>
        <dbReference type="Rhea" id="RHEA:24560"/>
        <dbReference type="ChEBI" id="CHEBI:33384"/>
        <dbReference type="ChEBI" id="CHEBI:57287"/>
        <dbReference type="ChEBI" id="CHEBI:57288"/>
        <dbReference type="ChEBI" id="CHEBI:58340"/>
        <dbReference type="EC" id="2.3.1.30"/>
    </reaction>
</comment>
<dbReference type="GO" id="GO:0005737">
    <property type="term" value="C:cytoplasm"/>
    <property type="evidence" value="ECO:0007669"/>
    <property type="project" value="InterPro"/>
</dbReference>
<dbReference type="PANTHER" id="PTHR42811">
    <property type="entry name" value="SERINE ACETYLTRANSFERASE"/>
    <property type="match status" value="1"/>
</dbReference>
<evidence type="ECO:0000313" key="9">
    <source>
        <dbReference type="Proteomes" id="UP000027665"/>
    </source>
</evidence>
<dbReference type="InterPro" id="IPR018357">
    <property type="entry name" value="Hexapep_transf_CS"/>
</dbReference>
<dbReference type="InterPro" id="IPR005881">
    <property type="entry name" value="Ser_O-AcTrfase"/>
</dbReference>
<keyword evidence="2" id="KW-0028">Amino-acid biosynthesis</keyword>
<accession>A0A073IP12</accession>
<name>A0A073IP12_9BACT</name>
<dbReference type="Proteomes" id="UP000027665">
    <property type="component" value="Unassembled WGS sequence"/>
</dbReference>
<dbReference type="EMBL" id="JMKI01000054">
    <property type="protein sequence ID" value="KEJ91231.1"/>
    <property type="molecule type" value="Genomic_DNA"/>
</dbReference>
<sequence length="257" mass="27776">MGIWRYIKCDYEAAKRNDPAIPDGLRGFFEVVFCTPGFLAITAHRGIHFLHSALHIPVLPRFVSLLVRWWTGIEIHPAAQIGEGFFIDHGAGVVIGETTIVGKNVVLYQGVTLGGTGNEKCHKRHPTLGDNVFVGSGAKILGPITIGSNSRIGANSVVLKDVPAKATVTGMRARIVKVDGKQVGGGSSGFSQEELLSRVIRLEEEVYYLRGELKEMRGEAPVEERASGEGLDVEVMHGSSVIGGAHKFTYQSDISKK</sequence>
<dbReference type="GO" id="GO:0006535">
    <property type="term" value="P:cysteine biosynthetic process from serine"/>
    <property type="evidence" value="ECO:0007669"/>
    <property type="project" value="InterPro"/>
</dbReference>
<dbReference type="SUPFAM" id="SSF51161">
    <property type="entry name" value="Trimeric LpxA-like enzymes"/>
    <property type="match status" value="1"/>
</dbReference>
<evidence type="ECO:0000256" key="5">
    <source>
        <dbReference type="ARBA" id="ARBA00023315"/>
    </source>
</evidence>
<dbReference type="OrthoDB" id="9801456at2"/>
<organism evidence="8 9">
    <name type="scientific">Synergistes jonesii</name>
    <dbReference type="NCBI Taxonomy" id="2754"/>
    <lineage>
        <taxon>Bacteria</taxon>
        <taxon>Thermotogati</taxon>
        <taxon>Synergistota</taxon>
        <taxon>Synergistia</taxon>
        <taxon>Synergistales</taxon>
        <taxon>Synergistaceae</taxon>
        <taxon>Synergistes</taxon>
    </lineage>
</organism>
<proteinExistence type="inferred from homology"/>
<evidence type="ECO:0000256" key="3">
    <source>
        <dbReference type="ARBA" id="ARBA00022679"/>
    </source>
</evidence>
<dbReference type="EC" id="2.3.1.30" evidence="7"/>
<comment type="similarity">
    <text evidence="1 7">Belongs to the transferase hexapeptide repeat family.</text>
</comment>
<evidence type="ECO:0000256" key="7">
    <source>
        <dbReference type="PIRNR" id="PIRNR000441"/>
    </source>
</evidence>
<dbReference type="GO" id="GO:0009001">
    <property type="term" value="F:serine O-acetyltransferase activity"/>
    <property type="evidence" value="ECO:0007669"/>
    <property type="project" value="UniProtKB-EC"/>
</dbReference>
<evidence type="ECO:0000313" key="8">
    <source>
        <dbReference type="EMBL" id="KEJ91231.1"/>
    </source>
</evidence>
<keyword evidence="5 7" id="KW-0012">Acyltransferase</keyword>
<dbReference type="RefSeq" id="WP_081839591.1">
    <property type="nucleotide sequence ID" value="NZ_CAMETI010000002.1"/>
</dbReference>
<dbReference type="Gene3D" id="2.160.10.10">
    <property type="entry name" value="Hexapeptide repeat proteins"/>
    <property type="match status" value="1"/>
</dbReference>
<dbReference type="STRING" id="2754.EH55_11805"/>
<dbReference type="InterPro" id="IPR001451">
    <property type="entry name" value="Hexapep"/>
</dbReference>
<reference evidence="8 9" key="1">
    <citation type="submission" date="2014-04" db="EMBL/GenBank/DDBJ databases">
        <title>Draft Genome Sequence of Synergistes jonesii.</title>
        <authorList>
            <person name="Coil D.A."/>
            <person name="Eisen J.A."/>
            <person name="Holland-Moritz H.E."/>
        </authorList>
    </citation>
    <scope>NUCLEOTIDE SEQUENCE [LARGE SCALE GENOMIC DNA]</scope>
    <source>
        <strain evidence="8 9">78-1</strain>
    </source>
</reference>
<dbReference type="GeneID" id="90984661"/>
<keyword evidence="9" id="KW-1185">Reference proteome</keyword>
<dbReference type="Pfam" id="PF00132">
    <property type="entry name" value="Hexapep"/>
    <property type="match status" value="1"/>
</dbReference>
<dbReference type="PIRSF" id="PIRSF000441">
    <property type="entry name" value="CysE"/>
    <property type="match status" value="1"/>
</dbReference>
<evidence type="ECO:0000256" key="6">
    <source>
        <dbReference type="ARBA" id="ARBA00049486"/>
    </source>
</evidence>
<dbReference type="NCBIfam" id="NF041874">
    <property type="entry name" value="EPS_EpsC"/>
    <property type="match status" value="1"/>
</dbReference>
<evidence type="ECO:0000256" key="4">
    <source>
        <dbReference type="ARBA" id="ARBA00022737"/>
    </source>
</evidence>
<dbReference type="InterPro" id="IPR053376">
    <property type="entry name" value="Serine_acetyltransferase"/>
</dbReference>
<comment type="caution">
    <text evidence="8">The sequence shown here is derived from an EMBL/GenBank/DDBJ whole genome shotgun (WGS) entry which is preliminary data.</text>
</comment>
<evidence type="ECO:0000256" key="2">
    <source>
        <dbReference type="ARBA" id="ARBA00022605"/>
    </source>
</evidence>
<dbReference type="InterPro" id="IPR042122">
    <property type="entry name" value="Ser_AcTrfase_N_sf"/>
</dbReference>
<dbReference type="CDD" id="cd03354">
    <property type="entry name" value="LbH_SAT"/>
    <property type="match status" value="1"/>
</dbReference>
<dbReference type="Gene3D" id="1.10.3130.10">
    <property type="entry name" value="serine acetyltransferase, domain 1"/>
    <property type="match status" value="1"/>
</dbReference>
<protein>
    <recommendedName>
        <fullName evidence="7">Serine acetyltransferase</fullName>
        <ecNumber evidence="7">2.3.1.30</ecNumber>
    </recommendedName>
</protein>
<dbReference type="InterPro" id="IPR045304">
    <property type="entry name" value="LbH_SAT"/>
</dbReference>
<evidence type="ECO:0000256" key="1">
    <source>
        <dbReference type="ARBA" id="ARBA00007274"/>
    </source>
</evidence>
<dbReference type="InterPro" id="IPR011004">
    <property type="entry name" value="Trimer_LpxA-like_sf"/>
</dbReference>
<dbReference type="FunFam" id="2.160.10.10:FF:000007">
    <property type="entry name" value="Serine acetyltransferase"/>
    <property type="match status" value="1"/>
</dbReference>
<gene>
    <name evidence="8" type="ORF">EH55_11805</name>
</gene>
<dbReference type="eggNOG" id="COG1045">
    <property type="taxonomic scope" value="Bacteria"/>
</dbReference>
<dbReference type="AlphaFoldDB" id="A0A073IP12"/>
<keyword evidence="3 7" id="KW-0808">Transferase</keyword>
<keyword evidence="4" id="KW-0677">Repeat</keyword>
<dbReference type="PROSITE" id="PS00101">
    <property type="entry name" value="HEXAPEP_TRANSFERASES"/>
    <property type="match status" value="1"/>
</dbReference>